<feature type="domain" description="Aspartate/glutamate/uridylate kinase" evidence="8">
    <location>
        <begin position="7"/>
        <end position="235"/>
    </location>
</feature>
<evidence type="ECO:0000313" key="10">
    <source>
        <dbReference type="Proteomes" id="UP000517916"/>
    </source>
</evidence>
<comment type="caution">
    <text evidence="9">The sequence shown here is derived from an EMBL/GenBank/DDBJ whole genome shotgun (WGS) entry which is preliminary data.</text>
</comment>
<keyword evidence="10" id="KW-1185">Reference proteome</keyword>
<keyword evidence="4" id="KW-0547">Nucleotide-binding</keyword>
<dbReference type="Gene3D" id="3.40.1160.10">
    <property type="entry name" value="Acetylglutamate kinase-like"/>
    <property type="match status" value="1"/>
</dbReference>
<organism evidence="9 10">
    <name type="scientific">Kutzneria viridogrisea</name>
    <dbReference type="NCBI Taxonomy" id="47990"/>
    <lineage>
        <taxon>Bacteria</taxon>
        <taxon>Bacillati</taxon>
        <taxon>Actinomycetota</taxon>
        <taxon>Actinomycetes</taxon>
        <taxon>Pseudonocardiales</taxon>
        <taxon>Pseudonocardiaceae</taxon>
        <taxon>Kutzneria</taxon>
    </lineage>
</organism>
<dbReference type="EMBL" id="JACJID010000010">
    <property type="protein sequence ID" value="MBA8932002.1"/>
    <property type="molecule type" value="Genomic_DNA"/>
</dbReference>
<evidence type="ECO:0000256" key="6">
    <source>
        <dbReference type="ARBA" id="ARBA00022840"/>
    </source>
</evidence>
<accession>A0ABR6BZH2</accession>
<comment type="catalytic activity">
    <reaction evidence="7">
        <text>L-aspartate + ATP = 4-phospho-L-aspartate + ADP</text>
        <dbReference type="Rhea" id="RHEA:23776"/>
        <dbReference type="ChEBI" id="CHEBI:29991"/>
        <dbReference type="ChEBI" id="CHEBI:30616"/>
        <dbReference type="ChEBI" id="CHEBI:57535"/>
        <dbReference type="ChEBI" id="CHEBI:456216"/>
        <dbReference type="EC" id="2.7.2.4"/>
    </reaction>
</comment>
<evidence type="ECO:0000256" key="4">
    <source>
        <dbReference type="ARBA" id="ARBA00022741"/>
    </source>
</evidence>
<evidence type="ECO:0000256" key="3">
    <source>
        <dbReference type="ARBA" id="ARBA00022679"/>
    </source>
</evidence>
<dbReference type="Pfam" id="PF00696">
    <property type="entry name" value="AA_kinase"/>
    <property type="match status" value="1"/>
</dbReference>
<evidence type="ECO:0000259" key="8">
    <source>
        <dbReference type="Pfam" id="PF00696"/>
    </source>
</evidence>
<keyword evidence="3 9" id="KW-0808">Transferase</keyword>
<dbReference type="EC" id="2.7.2.4" evidence="2"/>
<name>A0ABR6BZH2_9PSEU</name>
<keyword evidence="6" id="KW-0067">ATP-binding</keyword>
<reference evidence="9 10" key="1">
    <citation type="submission" date="2020-08" db="EMBL/GenBank/DDBJ databases">
        <title>Genomic Encyclopedia of Archaeal and Bacterial Type Strains, Phase II (KMG-II): from individual species to whole genera.</title>
        <authorList>
            <person name="Goeker M."/>
        </authorList>
    </citation>
    <scope>NUCLEOTIDE SEQUENCE [LARGE SCALE GENOMIC DNA]</scope>
    <source>
        <strain evidence="9 10">DSM 43850</strain>
    </source>
</reference>
<dbReference type="Proteomes" id="UP000517916">
    <property type="component" value="Unassembled WGS sequence"/>
</dbReference>
<dbReference type="RefSeq" id="WP_182840584.1">
    <property type="nucleotide sequence ID" value="NZ_BAAABQ010000027.1"/>
</dbReference>
<gene>
    <name evidence="9" type="ORF">BC739_009261</name>
</gene>
<dbReference type="SUPFAM" id="SSF53633">
    <property type="entry name" value="Carbamate kinase-like"/>
    <property type="match status" value="1"/>
</dbReference>
<dbReference type="InterPro" id="IPR001048">
    <property type="entry name" value="Asp/Glu/Uridylate_kinase"/>
</dbReference>
<dbReference type="InterPro" id="IPR036393">
    <property type="entry name" value="AceGlu_kinase-like_sf"/>
</dbReference>
<sequence length="397" mass="40486">MKPVLPLVMKFGGTVLADEVSRALVVQDVARAVHRGLSPVVVVSAMGRRGDAYATDTLLDLLLANGVRPTRHTRDLMLSCGEAIATALTAHLLTASGMPAVALAAVKAVLCAADRRSEPFVSAATAQRLRTILAAGTIPVVAGFQAVDGTGEIITLGRGGSDLTAVAVGAALGARVEIVKDVNGVLTCDPGLLPAGRRLTRVSYPALSLLAALGNQVVQGRAVSAGWRHRVPMLVRRVGAQCGTEVTVTDGVQFSDESGTGVQALVCTTGLTIAPLPTSRALSALPRLGSEVDSAVAANEVVLICLTRAGVERLGEICSDLLTGATANCARLSVVSQDDGDCARRVHEGLRALQVASIPVLAGFAGGHTANYLIPGEQVGAAAAVLLGERGARVTAA</sequence>
<dbReference type="GO" id="GO:0004072">
    <property type="term" value="F:aspartate kinase activity"/>
    <property type="evidence" value="ECO:0007669"/>
    <property type="project" value="UniProtKB-EC"/>
</dbReference>
<evidence type="ECO:0000256" key="1">
    <source>
        <dbReference type="ARBA" id="ARBA00010122"/>
    </source>
</evidence>
<evidence type="ECO:0000256" key="7">
    <source>
        <dbReference type="ARBA" id="ARBA00047872"/>
    </source>
</evidence>
<comment type="similarity">
    <text evidence="1">Belongs to the aspartokinase family.</text>
</comment>
<keyword evidence="5 9" id="KW-0418">Kinase</keyword>
<proteinExistence type="inferred from homology"/>
<evidence type="ECO:0000313" key="9">
    <source>
        <dbReference type="EMBL" id="MBA8932002.1"/>
    </source>
</evidence>
<evidence type="ECO:0000256" key="2">
    <source>
        <dbReference type="ARBA" id="ARBA00013059"/>
    </source>
</evidence>
<dbReference type="PANTHER" id="PTHR21499:SF3">
    <property type="entry name" value="ASPARTOKINASE"/>
    <property type="match status" value="1"/>
</dbReference>
<dbReference type="PANTHER" id="PTHR21499">
    <property type="entry name" value="ASPARTATE KINASE"/>
    <property type="match status" value="1"/>
</dbReference>
<evidence type="ECO:0000256" key="5">
    <source>
        <dbReference type="ARBA" id="ARBA00022777"/>
    </source>
</evidence>
<protein>
    <recommendedName>
        <fullName evidence="2">aspartate kinase</fullName>
        <ecNumber evidence="2">2.7.2.4</ecNumber>
    </recommendedName>
</protein>